<dbReference type="SUPFAM" id="SSF53137">
    <property type="entry name" value="Translational machinery components"/>
    <property type="match status" value="1"/>
</dbReference>
<evidence type="ECO:0000259" key="1">
    <source>
        <dbReference type="SMART" id="SM01194"/>
    </source>
</evidence>
<gene>
    <name evidence="2" type="ORF">QR46_2650</name>
</gene>
<dbReference type="Pfam" id="PF26356">
    <property type="entry name" value="Pelota_N"/>
    <property type="match status" value="1"/>
</dbReference>
<dbReference type="Proteomes" id="UP000070089">
    <property type="component" value="Unassembled WGS sequence"/>
</dbReference>
<dbReference type="GO" id="GO:0005737">
    <property type="term" value="C:cytoplasm"/>
    <property type="evidence" value="ECO:0007669"/>
    <property type="project" value="TreeGrafter"/>
</dbReference>
<comment type="caution">
    <text evidence="2">The sequence shown here is derived from an EMBL/GenBank/DDBJ whole genome shotgun (WGS) entry which is preliminary data.</text>
</comment>
<dbReference type="PANTHER" id="PTHR10853:SF0">
    <property type="entry name" value="PROTEIN PELOTA HOMOLOG"/>
    <property type="match status" value="1"/>
</dbReference>
<evidence type="ECO:0000313" key="3">
    <source>
        <dbReference type="Proteomes" id="UP000070089"/>
    </source>
</evidence>
<dbReference type="GO" id="GO:0032790">
    <property type="term" value="P:ribosome disassembly"/>
    <property type="evidence" value="ECO:0007669"/>
    <property type="project" value="TreeGrafter"/>
</dbReference>
<dbReference type="AlphaFoldDB" id="A0A132NTJ1"/>
<name>A0A132NTJ1_GIAIN</name>
<sequence>MKIIKKDLDQNSGGYIKVCPTEEVDLYLLSELIRRGDRVACHTTRKIIKEKGDAGTTTMRKALTLTIAVQEIDYDGAETLHVRGTVVTEVEDIMRGSSHSLWLQINKAVAIIKEHWTSQQLQDLEESCNAIRGCDTLALLILRDGTAKIGFVNELMVVPCPSITCTIPKKTRYNESKITIAFSSFFKAICTTLKTEITKGTIKLLLICGLQEITAKFAQYYKDELGGKDPFKSIHNIVIQTSQPTLHKAILEAMANKEVAGTIGDCRWRRASEIINNFRINFTKNEDLAHYTTHDVLEILKTNPTALCTVLVSTIVSQGRDLAIRKQIQEYIAQHGAYIEFLEVKTQTEPGKQLAKYGNMIGITKYPVHYEHHREENVEEDSSFSTVGSDF</sequence>
<evidence type="ECO:0000313" key="2">
    <source>
        <dbReference type="EMBL" id="KWX13366.1"/>
    </source>
</evidence>
<feature type="domain" description="eRF1/Pelota-like N-terminal" evidence="1">
    <location>
        <begin position="1"/>
        <end position="129"/>
    </location>
</feature>
<dbReference type="InterPro" id="IPR058547">
    <property type="entry name" value="Pelota_N"/>
</dbReference>
<dbReference type="Gene3D" id="3.30.420.60">
    <property type="entry name" value="eRF1 domain 2"/>
    <property type="match status" value="1"/>
</dbReference>
<dbReference type="OrthoDB" id="10249111at2759"/>
<dbReference type="SUPFAM" id="SSF159065">
    <property type="entry name" value="Dom34/Pelota N-terminal domain-like"/>
    <property type="match status" value="1"/>
</dbReference>
<dbReference type="InterPro" id="IPR038069">
    <property type="entry name" value="Pelota/DOM34_N"/>
</dbReference>
<dbReference type="GO" id="GO:0070481">
    <property type="term" value="P:nuclear-transcribed mRNA catabolic process, non-stop decay"/>
    <property type="evidence" value="ECO:0007669"/>
    <property type="project" value="InterPro"/>
</dbReference>
<dbReference type="InterPro" id="IPR029064">
    <property type="entry name" value="Ribosomal_eL30-like_sf"/>
</dbReference>
<dbReference type="PANTHER" id="PTHR10853">
    <property type="entry name" value="PELOTA"/>
    <property type="match status" value="1"/>
</dbReference>
<protein>
    <submittedName>
        <fullName evidence="2">Pelo/ eRF1 domain 1 protein</fullName>
    </submittedName>
</protein>
<dbReference type="InterPro" id="IPR005140">
    <property type="entry name" value="eRF1_Pelota-like_N"/>
</dbReference>
<dbReference type="Gene3D" id="3.30.1330.30">
    <property type="match status" value="1"/>
</dbReference>
<organism evidence="2 3">
    <name type="scientific">Giardia duodenalis assemblage B</name>
    <dbReference type="NCBI Taxonomy" id="1394984"/>
    <lineage>
        <taxon>Eukaryota</taxon>
        <taxon>Metamonada</taxon>
        <taxon>Diplomonadida</taxon>
        <taxon>Hexamitidae</taxon>
        <taxon>Giardiinae</taxon>
        <taxon>Giardia</taxon>
    </lineage>
</organism>
<dbReference type="GO" id="GO:0071025">
    <property type="term" value="P:RNA surveillance"/>
    <property type="evidence" value="ECO:0007669"/>
    <property type="project" value="InterPro"/>
</dbReference>
<dbReference type="SUPFAM" id="SSF55315">
    <property type="entry name" value="L30e-like"/>
    <property type="match status" value="1"/>
</dbReference>
<dbReference type="GO" id="GO:0070966">
    <property type="term" value="P:nuclear-transcribed mRNA catabolic process, no-go decay"/>
    <property type="evidence" value="ECO:0007669"/>
    <property type="project" value="InterPro"/>
</dbReference>
<proteinExistence type="predicted"/>
<dbReference type="SMART" id="SM01194">
    <property type="entry name" value="eRF1_1"/>
    <property type="match status" value="1"/>
</dbReference>
<reference evidence="2 3" key="1">
    <citation type="journal article" date="2015" name="Mol. Biochem. Parasitol.">
        <title>Identification of polymorphic genes for use in assemblage B genotyping assays through comparative genomics of multiple assemblage B Giardia duodenalis isolates.</title>
        <authorList>
            <person name="Wielinga C."/>
            <person name="Thompson R.C."/>
            <person name="Monis P."/>
            <person name="Ryan U."/>
        </authorList>
    </citation>
    <scope>NUCLEOTIDE SEQUENCE [LARGE SCALE GENOMIC DNA]</scope>
    <source>
        <strain evidence="2 3">BAH15c1</strain>
    </source>
</reference>
<dbReference type="InterPro" id="IPR042226">
    <property type="entry name" value="eFR1_2_sf"/>
</dbReference>
<dbReference type="Gene3D" id="2.30.30.870">
    <property type="entry name" value="Pelota, domain A"/>
    <property type="match status" value="1"/>
</dbReference>
<accession>A0A132NTJ1</accession>
<dbReference type="InterPro" id="IPR004405">
    <property type="entry name" value="TF_pelota"/>
</dbReference>
<dbReference type="VEuPathDB" id="GiardiaDB:QR46_2650"/>
<dbReference type="GO" id="GO:0070651">
    <property type="term" value="P:nonfunctional rRNA decay"/>
    <property type="evidence" value="ECO:0007669"/>
    <property type="project" value="TreeGrafter"/>
</dbReference>
<dbReference type="EMBL" id="JXTI01000072">
    <property type="protein sequence ID" value="KWX13366.1"/>
    <property type="molecule type" value="Genomic_DNA"/>
</dbReference>